<evidence type="ECO:0008006" key="4">
    <source>
        <dbReference type="Google" id="ProtNLM"/>
    </source>
</evidence>
<dbReference type="InterPro" id="IPR001082">
    <property type="entry name" value="Pilin"/>
</dbReference>
<evidence type="ECO:0000313" key="3">
    <source>
        <dbReference type="Proteomes" id="UP000249046"/>
    </source>
</evidence>
<dbReference type="GO" id="GO:0009289">
    <property type="term" value="C:pilus"/>
    <property type="evidence" value="ECO:0007669"/>
    <property type="project" value="InterPro"/>
</dbReference>
<proteinExistence type="inferred from homology"/>
<dbReference type="Proteomes" id="UP000249046">
    <property type="component" value="Unassembled WGS sequence"/>
</dbReference>
<gene>
    <name evidence="2" type="ORF">DI564_05460</name>
</gene>
<accession>A0A2W5MM30</accession>
<dbReference type="SUPFAM" id="SSF54523">
    <property type="entry name" value="Pili subunits"/>
    <property type="match status" value="1"/>
</dbReference>
<sequence>MRHALITFVSSLLGVLVALALVRILAPMLWPAPAATPLAPVEPASRALRPGEALDETMIREERAIEAIRGDLIAIAGVKTAVTEYYQVHGRMPAGNAEAGLLDAQAYRGRSLRALSVREGGRIELSFDALSGRDGGVIAFVPDPGAAAAVGVVWRCTTTDYPRILRTIPSCEYRAVDSTAP</sequence>
<protein>
    <recommendedName>
        <fullName evidence="4">Pilin</fullName>
    </recommendedName>
</protein>
<organism evidence="2 3">
    <name type="scientific">Rhodanobacter denitrificans</name>
    <dbReference type="NCBI Taxonomy" id="666685"/>
    <lineage>
        <taxon>Bacteria</taxon>
        <taxon>Pseudomonadati</taxon>
        <taxon>Pseudomonadota</taxon>
        <taxon>Gammaproteobacteria</taxon>
        <taxon>Lysobacterales</taxon>
        <taxon>Rhodanobacteraceae</taxon>
        <taxon>Rhodanobacter</taxon>
    </lineage>
</organism>
<dbReference type="Pfam" id="PF00114">
    <property type="entry name" value="Pilin"/>
    <property type="match status" value="1"/>
</dbReference>
<reference evidence="2 3" key="1">
    <citation type="submission" date="2017-08" db="EMBL/GenBank/DDBJ databases">
        <title>Infants hospitalized years apart are colonized by the same room-sourced microbial strains.</title>
        <authorList>
            <person name="Brooks B."/>
            <person name="Olm M.R."/>
            <person name="Firek B.A."/>
            <person name="Baker R."/>
            <person name="Thomas B.C."/>
            <person name="Morowitz M.J."/>
            <person name="Banfield J.F."/>
        </authorList>
    </citation>
    <scope>NUCLEOTIDE SEQUENCE [LARGE SCALE GENOMIC DNA]</scope>
    <source>
        <strain evidence="2">S2_005_003_R2_42</strain>
    </source>
</reference>
<comment type="similarity">
    <text evidence="1">Belongs to the N-Me-Phe pilin family.</text>
</comment>
<evidence type="ECO:0000313" key="2">
    <source>
        <dbReference type="EMBL" id="PZQ18733.1"/>
    </source>
</evidence>
<name>A0A2W5MM30_9GAMM</name>
<dbReference type="EMBL" id="QFPO01000003">
    <property type="protein sequence ID" value="PZQ18733.1"/>
    <property type="molecule type" value="Genomic_DNA"/>
</dbReference>
<dbReference type="AlphaFoldDB" id="A0A2W5MM30"/>
<dbReference type="Gene3D" id="3.30.700.10">
    <property type="entry name" value="Glycoprotein, Type 4 Pilin"/>
    <property type="match status" value="1"/>
</dbReference>
<dbReference type="GO" id="GO:0007155">
    <property type="term" value="P:cell adhesion"/>
    <property type="evidence" value="ECO:0007669"/>
    <property type="project" value="InterPro"/>
</dbReference>
<dbReference type="InterPro" id="IPR045584">
    <property type="entry name" value="Pilin-like"/>
</dbReference>
<comment type="caution">
    <text evidence="2">The sequence shown here is derived from an EMBL/GenBank/DDBJ whole genome shotgun (WGS) entry which is preliminary data.</text>
</comment>
<evidence type="ECO:0000256" key="1">
    <source>
        <dbReference type="ARBA" id="ARBA00005233"/>
    </source>
</evidence>